<organism evidence="1 2">
    <name type="scientific">Streptomyces formicae</name>
    <dbReference type="NCBI Taxonomy" id="1616117"/>
    <lineage>
        <taxon>Bacteria</taxon>
        <taxon>Bacillati</taxon>
        <taxon>Actinomycetota</taxon>
        <taxon>Actinomycetes</taxon>
        <taxon>Kitasatosporales</taxon>
        <taxon>Streptomycetaceae</taxon>
        <taxon>Streptomyces</taxon>
    </lineage>
</organism>
<keyword evidence="2" id="KW-1185">Reference proteome</keyword>
<accession>A0ABY3WVA2</accession>
<evidence type="ECO:0000313" key="2">
    <source>
        <dbReference type="Proteomes" id="UP000828924"/>
    </source>
</evidence>
<dbReference type="RefSeq" id="WP_242338314.1">
    <property type="nucleotide sequence ID" value="NZ_CP071872.1"/>
</dbReference>
<protein>
    <submittedName>
        <fullName evidence="1">Uncharacterized protein</fullName>
    </submittedName>
</protein>
<gene>
    <name evidence="1" type="ORF">J4032_35265</name>
</gene>
<proteinExistence type="predicted"/>
<reference evidence="1 2" key="1">
    <citation type="submission" date="2021-03" db="EMBL/GenBank/DDBJ databases">
        <title>Complete genome of Streptomyces formicae strain 1H-GS9 (DSM 100524).</title>
        <authorList>
            <person name="Atanasov K.E."/>
            <person name="Altabella T."/>
            <person name="Ferrer A."/>
        </authorList>
    </citation>
    <scope>NUCLEOTIDE SEQUENCE [LARGE SCALE GENOMIC DNA]</scope>
    <source>
        <strain evidence="1 2">1H-GS9</strain>
    </source>
</reference>
<sequence>MRSLTVRVTLGSLEGPVADLVRLTAALYEAREADVPGIAEGLWGAARAAGHRGASV</sequence>
<name>A0ABY3WVA2_9ACTN</name>
<dbReference type="Proteomes" id="UP000828924">
    <property type="component" value="Chromosome"/>
</dbReference>
<dbReference type="EMBL" id="CP071872">
    <property type="protein sequence ID" value="UNM16030.1"/>
    <property type="molecule type" value="Genomic_DNA"/>
</dbReference>
<evidence type="ECO:0000313" key="1">
    <source>
        <dbReference type="EMBL" id="UNM16030.1"/>
    </source>
</evidence>